<dbReference type="InterPro" id="IPR000551">
    <property type="entry name" value="MerR-type_HTH_dom"/>
</dbReference>
<reference evidence="2 3" key="1">
    <citation type="journal article" date="2011" name="Stand. Genomic Sci.">
        <title>Non-contiguous finished genome sequence and contextual data of the filamentous soil bacterium Ktedonobacter racemifer type strain (SOSP1-21).</title>
        <authorList>
            <person name="Chang Y.J."/>
            <person name="Land M."/>
            <person name="Hauser L."/>
            <person name="Chertkov O."/>
            <person name="Del Rio T.G."/>
            <person name="Nolan M."/>
            <person name="Copeland A."/>
            <person name="Tice H."/>
            <person name="Cheng J.F."/>
            <person name="Lucas S."/>
            <person name="Han C."/>
            <person name="Goodwin L."/>
            <person name="Pitluck S."/>
            <person name="Ivanova N."/>
            <person name="Ovchinikova G."/>
            <person name="Pati A."/>
            <person name="Chen A."/>
            <person name="Palaniappan K."/>
            <person name="Mavromatis K."/>
            <person name="Liolios K."/>
            <person name="Brettin T."/>
            <person name="Fiebig A."/>
            <person name="Rohde M."/>
            <person name="Abt B."/>
            <person name="Goker M."/>
            <person name="Detter J.C."/>
            <person name="Woyke T."/>
            <person name="Bristow J."/>
            <person name="Eisen J.A."/>
            <person name="Markowitz V."/>
            <person name="Hugenholtz P."/>
            <person name="Kyrpides N.C."/>
            <person name="Klenk H.P."/>
            <person name="Lapidus A."/>
        </authorList>
    </citation>
    <scope>NUCLEOTIDE SEQUENCE [LARGE SCALE GENOMIC DNA]</scope>
    <source>
        <strain evidence="3">DSM 44963</strain>
    </source>
</reference>
<evidence type="ECO:0000259" key="1">
    <source>
        <dbReference type="SMART" id="SM00422"/>
    </source>
</evidence>
<dbReference type="SUPFAM" id="SSF46955">
    <property type="entry name" value="Putative DNA-binding domain"/>
    <property type="match status" value="1"/>
</dbReference>
<dbReference type="InterPro" id="IPR009061">
    <property type="entry name" value="DNA-bd_dom_put_sf"/>
</dbReference>
<dbReference type="Gene3D" id="3.30.450.40">
    <property type="match status" value="1"/>
</dbReference>
<dbReference type="GO" id="GO:0003677">
    <property type="term" value="F:DNA binding"/>
    <property type="evidence" value="ECO:0007669"/>
    <property type="project" value="InterPro"/>
</dbReference>
<gene>
    <name evidence="2" type="ORF">Krac_12150</name>
</gene>
<dbReference type="Pfam" id="PF13411">
    <property type="entry name" value="MerR_1"/>
    <property type="match status" value="1"/>
</dbReference>
<dbReference type="EMBL" id="ADVG01000001">
    <property type="protein sequence ID" value="EFH90527.1"/>
    <property type="molecule type" value="Genomic_DNA"/>
</dbReference>
<sequence length="716" mass="81125">MEDYTRQRIQLHLRNEEVQARILENIHRSRADATVTIGRAAQLSGFSESKLRDLESQHMLNPMRSKENKGTRESKGQRQYPLEELDKLAVIQELLESRFALSDIPKDIGEIWDEVLPEGRQGRQLPETVPAISEDPVGMLSIDRRLAREKSLLFWRYYAAQALRMSLMLISEFLPGCAIGLILPLACDPVEVGVRTTDDLSRLGESLVGWLDTSGTVHTLLTHNPSFQYETDYCVYPLGIMRQERLLEKPIYHTLIVLDRPDKRSRRLSLDEAYVQTIRRMLAPLYEEVEFMRRCFGPGWHDHREVAADLGKVGYYQDSILEGLTDMVVRMGGTFANGRHHWKFSVILLPDNSAGKVPLQERTLVVRAHSKESPYIVGESKFIPQKSRTSVGIRAYQSGRILYRPHISLRERTRAFIDVEGEIQSNVAVPIGGEHGDPLAVLYVVSDSVEAFSLADRQLLRIVGRFIENAITTYDVRLRTTDDLKSLIHTPDVVDTLFNEFRCENDFMRDVEALVSDAHAWEEDIKEEESANEESGRSDVVSFIAIDMDNQIKLARKYGDHTIRLLDRAIGLRIQELIAPLTTRASQCYLYHMYADRFYLILRGYSREKACEKAGQFKVNLARSIAVHQHVAADSALVISEVSAHLAVTSYSRAKLSEFLQEYSSAAEVSAMISQTLDAVLKLGIGEGGNVVMAWNPEAENGIPGYSRWSQLGESE</sequence>
<dbReference type="SUPFAM" id="SSF55781">
    <property type="entry name" value="GAF domain-like"/>
    <property type="match status" value="1"/>
</dbReference>
<dbReference type="AlphaFoldDB" id="D6TFP4"/>
<protein>
    <submittedName>
        <fullName evidence="2">Transcriptional regulator, MerR family</fullName>
    </submittedName>
</protein>
<dbReference type="Proteomes" id="UP000004508">
    <property type="component" value="Unassembled WGS sequence"/>
</dbReference>
<feature type="domain" description="HTH merR-type" evidence="1">
    <location>
        <begin position="35"/>
        <end position="111"/>
    </location>
</feature>
<proteinExistence type="predicted"/>
<dbReference type="Gene3D" id="1.10.1660.10">
    <property type="match status" value="1"/>
</dbReference>
<evidence type="ECO:0000313" key="2">
    <source>
        <dbReference type="EMBL" id="EFH90527.1"/>
    </source>
</evidence>
<keyword evidence="3" id="KW-1185">Reference proteome</keyword>
<name>D6TFP4_KTERA</name>
<dbReference type="GO" id="GO:0006355">
    <property type="term" value="P:regulation of DNA-templated transcription"/>
    <property type="evidence" value="ECO:0007669"/>
    <property type="project" value="InterPro"/>
</dbReference>
<dbReference type="InParanoid" id="D6TFP4"/>
<dbReference type="InterPro" id="IPR029016">
    <property type="entry name" value="GAF-like_dom_sf"/>
</dbReference>
<dbReference type="RefSeq" id="WP_007907982.1">
    <property type="nucleotide sequence ID" value="NZ_ADVG01000001.1"/>
</dbReference>
<comment type="caution">
    <text evidence="2">The sequence shown here is derived from an EMBL/GenBank/DDBJ whole genome shotgun (WGS) entry which is preliminary data.</text>
</comment>
<dbReference type="CDD" id="cd00592">
    <property type="entry name" value="HTH_MerR-like"/>
    <property type="match status" value="1"/>
</dbReference>
<evidence type="ECO:0000313" key="3">
    <source>
        <dbReference type="Proteomes" id="UP000004508"/>
    </source>
</evidence>
<organism evidence="2 3">
    <name type="scientific">Ktedonobacter racemifer DSM 44963</name>
    <dbReference type="NCBI Taxonomy" id="485913"/>
    <lineage>
        <taxon>Bacteria</taxon>
        <taxon>Bacillati</taxon>
        <taxon>Chloroflexota</taxon>
        <taxon>Ktedonobacteria</taxon>
        <taxon>Ktedonobacterales</taxon>
        <taxon>Ktedonobacteraceae</taxon>
        <taxon>Ktedonobacter</taxon>
    </lineage>
</organism>
<accession>D6TFP4</accession>
<dbReference type="SMART" id="SM00422">
    <property type="entry name" value="HTH_MERR"/>
    <property type="match status" value="1"/>
</dbReference>